<protein>
    <submittedName>
        <fullName evidence="3">Uncharacterized protein</fullName>
    </submittedName>
</protein>
<comment type="caution">
    <text evidence="3">The sequence shown here is derived from an EMBL/GenBank/DDBJ whole genome shotgun (WGS) entry which is preliminary data.</text>
</comment>
<dbReference type="GO" id="GO:0016757">
    <property type="term" value="F:glycosyltransferase activity"/>
    <property type="evidence" value="ECO:0007669"/>
    <property type="project" value="InterPro"/>
</dbReference>
<feature type="compositionally biased region" description="Polar residues" evidence="1">
    <location>
        <begin position="189"/>
        <end position="206"/>
    </location>
</feature>
<feature type="signal peptide" evidence="2">
    <location>
        <begin position="1"/>
        <end position="18"/>
    </location>
</feature>
<sequence>MVPLLSLLALAGLEDDLAFGGAPAKGWSASDIGATASLPTLDGGALGTPGVVPKRIFTYWSDPNNIPDLVAGCIARMKHFNPTWSLYVLYPNVPGVEPPPPKLANSCCGGFDDATHLADWYRAAALGKYGGVWLDSTAIVNQPLEKWVKLDLNAVQVHAPSPPPLPRPGLRYRPVPSSAKLSHHRTRSKSLAPSRQTCTSAQLKTQELTDTRSRRSLMCVTHVASGPELYCANINPAVKIKDELRPWLPYLTMHACFVVAWTRLPHETVRFISSSMDPGMPFHFLSVTGWDSKKALNLIFHQMSAAEIANTTFFKLRGDERKAASSLATYAEQGSVLAKEMLALISSNSSTSLTSR</sequence>
<proteinExistence type="predicted"/>
<name>A0AB34IM58_PRYPA</name>
<dbReference type="Proteomes" id="UP001515480">
    <property type="component" value="Unassembled WGS sequence"/>
</dbReference>
<dbReference type="Pfam" id="PF05704">
    <property type="entry name" value="Caps_synth"/>
    <property type="match status" value="1"/>
</dbReference>
<evidence type="ECO:0000256" key="1">
    <source>
        <dbReference type="SAM" id="MobiDB-lite"/>
    </source>
</evidence>
<gene>
    <name evidence="3" type="ORF">AB1Y20_013234</name>
</gene>
<dbReference type="EMBL" id="JBGBPQ010000023">
    <property type="protein sequence ID" value="KAL1500579.1"/>
    <property type="molecule type" value="Genomic_DNA"/>
</dbReference>
<organism evidence="3 4">
    <name type="scientific">Prymnesium parvum</name>
    <name type="common">Toxic golden alga</name>
    <dbReference type="NCBI Taxonomy" id="97485"/>
    <lineage>
        <taxon>Eukaryota</taxon>
        <taxon>Haptista</taxon>
        <taxon>Haptophyta</taxon>
        <taxon>Prymnesiophyceae</taxon>
        <taxon>Prymnesiales</taxon>
        <taxon>Prymnesiaceae</taxon>
        <taxon>Prymnesium</taxon>
    </lineage>
</organism>
<dbReference type="SUPFAM" id="SSF53448">
    <property type="entry name" value="Nucleotide-diphospho-sugar transferases"/>
    <property type="match status" value="1"/>
</dbReference>
<accession>A0AB34IM58</accession>
<feature type="chain" id="PRO_5044349063" evidence="2">
    <location>
        <begin position="19"/>
        <end position="356"/>
    </location>
</feature>
<evidence type="ECO:0000313" key="3">
    <source>
        <dbReference type="EMBL" id="KAL1500579.1"/>
    </source>
</evidence>
<keyword evidence="4" id="KW-1185">Reference proteome</keyword>
<dbReference type="InterPro" id="IPR029044">
    <property type="entry name" value="Nucleotide-diphossugar_trans"/>
</dbReference>
<dbReference type="AlphaFoldDB" id="A0AB34IM58"/>
<reference evidence="3 4" key="1">
    <citation type="journal article" date="2024" name="Science">
        <title>Giant polyketide synthase enzymes in the biosynthesis of giant marine polyether toxins.</title>
        <authorList>
            <person name="Fallon T.R."/>
            <person name="Shende V.V."/>
            <person name="Wierzbicki I.H."/>
            <person name="Pendleton A.L."/>
            <person name="Watervoot N.F."/>
            <person name="Auber R.P."/>
            <person name="Gonzalez D.J."/>
            <person name="Wisecaver J.H."/>
            <person name="Moore B.S."/>
        </authorList>
    </citation>
    <scope>NUCLEOTIDE SEQUENCE [LARGE SCALE GENOMIC DNA]</scope>
    <source>
        <strain evidence="3 4">12B1</strain>
    </source>
</reference>
<dbReference type="InterPro" id="IPR008441">
    <property type="entry name" value="AfumC-like_glycosyl_Trfase"/>
</dbReference>
<feature type="region of interest" description="Disordered" evidence="1">
    <location>
        <begin position="176"/>
        <end position="206"/>
    </location>
</feature>
<evidence type="ECO:0000256" key="2">
    <source>
        <dbReference type="SAM" id="SignalP"/>
    </source>
</evidence>
<keyword evidence="2" id="KW-0732">Signal</keyword>
<evidence type="ECO:0000313" key="4">
    <source>
        <dbReference type="Proteomes" id="UP001515480"/>
    </source>
</evidence>